<dbReference type="PANTHER" id="PTHR13932">
    <property type="entry name" value="COPROPORPHYRINIGEN III OXIDASE"/>
    <property type="match status" value="1"/>
</dbReference>
<dbReference type="EMBL" id="JACOOL010000021">
    <property type="protein sequence ID" value="MBC5638787.1"/>
    <property type="molecule type" value="Genomic_DNA"/>
</dbReference>
<keyword evidence="3" id="KW-0963">Cytoplasm</keyword>
<comment type="function">
    <text evidence="3">Probably acts as a heme chaperone, transferring heme to an unknown acceptor. Binds one molecule of heme per monomer, possibly covalently. Binds 1 [4Fe-4S] cluster. The cluster is coordinated with 3 cysteines and an exchangeable S-adenosyl-L-methionine.</text>
</comment>
<sequence>MIQSVYIHIPFCQHICHYCDFTKFFYNEQLATEYLEALENEINTHIQGSKHSVKTIFIGGGTPTALTYSQLKKLLMFMEEKFDVWNCEEYTIEANPGDFDADKAKLLKEYGINRVSLGVQVFDDVMLAELGRAHRVKDVYKTVELLSTAGLTNISLDMIYSLPNQTPEHFEKTVTEALSFGLPHYSAYSLQIEPKTIFYNRYKKGQLHRPAQEEEVEMYDILQSKMRQGGLMQYEISNFAKSGFESKHNLTYWNNDYYYGFGAGASGYLPEKRTMNIRPLPAYIKQANEDGKPILKVETIGLKEQIEEEWFLGLRKLRGVHKKVFQDKFGFSHELLYQQQIEHLVQKGWLINDKETIHLSQQGLLFGNDVFEYFLLEDEDLEAIALTKKS</sequence>
<gene>
    <name evidence="5" type="ORF">H8S33_18615</name>
</gene>
<feature type="domain" description="Radical SAM core" evidence="4">
    <location>
        <begin position="1"/>
        <end position="231"/>
    </location>
</feature>
<dbReference type="Proteomes" id="UP000637359">
    <property type="component" value="Unassembled WGS sequence"/>
</dbReference>
<keyword evidence="3" id="KW-0949">S-adenosyl-L-methionine</keyword>
<dbReference type="InterPro" id="IPR023404">
    <property type="entry name" value="rSAM_horseshoe"/>
</dbReference>
<comment type="subcellular location">
    <subcellularLocation>
        <location evidence="3">Cytoplasm</location>
    </subcellularLocation>
</comment>
<evidence type="ECO:0000313" key="5">
    <source>
        <dbReference type="EMBL" id="MBC5638787.1"/>
    </source>
</evidence>
<accession>A0A923L901</accession>
<comment type="caution">
    <text evidence="5">The sequence shown here is derived from an EMBL/GenBank/DDBJ whole genome shotgun (WGS) entry which is preliminary data.</text>
</comment>
<dbReference type="InterPro" id="IPR010723">
    <property type="entry name" value="HemN_C"/>
</dbReference>
<keyword evidence="3" id="KW-0004">4Fe-4S</keyword>
<keyword evidence="3" id="KW-0349">Heme</keyword>
<dbReference type="GO" id="GO:0006779">
    <property type="term" value="P:porphyrin-containing compound biosynthetic process"/>
    <property type="evidence" value="ECO:0007669"/>
    <property type="project" value="InterPro"/>
</dbReference>
<dbReference type="PANTHER" id="PTHR13932:SF5">
    <property type="entry name" value="RADICAL S-ADENOSYL METHIONINE DOMAIN-CONTAINING PROTEIN 1, MITOCHONDRIAL"/>
    <property type="match status" value="1"/>
</dbReference>
<dbReference type="GO" id="GO:0051539">
    <property type="term" value="F:4 iron, 4 sulfur cluster binding"/>
    <property type="evidence" value="ECO:0007669"/>
    <property type="project" value="UniProtKB-UniRule"/>
</dbReference>
<dbReference type="SFLD" id="SFLDF00562">
    <property type="entry name" value="HemN-like__clustered_with_heat"/>
    <property type="match status" value="1"/>
</dbReference>
<dbReference type="RefSeq" id="WP_186871479.1">
    <property type="nucleotide sequence ID" value="NZ_JACOOL010000021.1"/>
</dbReference>
<proteinExistence type="inferred from homology"/>
<organism evidence="5 6">
    <name type="scientific">Ornithinibacillus hominis</name>
    <dbReference type="NCBI Taxonomy" id="2763055"/>
    <lineage>
        <taxon>Bacteria</taxon>
        <taxon>Bacillati</taxon>
        <taxon>Bacillota</taxon>
        <taxon>Bacilli</taxon>
        <taxon>Bacillales</taxon>
        <taxon>Bacillaceae</taxon>
        <taxon>Ornithinibacillus</taxon>
    </lineage>
</organism>
<comment type="similarity">
    <text evidence="1">Belongs to the anaerobic coproporphyrinogen-III oxidase family. HemW subfamily.</text>
</comment>
<dbReference type="SFLD" id="SFLDS00029">
    <property type="entry name" value="Radical_SAM"/>
    <property type="match status" value="1"/>
</dbReference>
<dbReference type="NCBIfam" id="TIGR00539">
    <property type="entry name" value="hemN_rel"/>
    <property type="match status" value="1"/>
</dbReference>
<dbReference type="Pfam" id="PF06969">
    <property type="entry name" value="HemN_C"/>
    <property type="match status" value="1"/>
</dbReference>
<evidence type="ECO:0000313" key="6">
    <source>
        <dbReference type="Proteomes" id="UP000637359"/>
    </source>
</evidence>
<evidence type="ECO:0000256" key="3">
    <source>
        <dbReference type="RuleBase" id="RU364116"/>
    </source>
</evidence>
<dbReference type="CDD" id="cd01335">
    <property type="entry name" value="Radical_SAM"/>
    <property type="match status" value="1"/>
</dbReference>
<dbReference type="InterPro" id="IPR004559">
    <property type="entry name" value="HemW-like"/>
</dbReference>
<protein>
    <recommendedName>
        <fullName evidence="2 3">Heme chaperone HemW</fullName>
    </recommendedName>
</protein>
<name>A0A923L901_9BACI</name>
<evidence type="ECO:0000256" key="2">
    <source>
        <dbReference type="ARBA" id="ARBA00017228"/>
    </source>
</evidence>
<keyword evidence="3" id="KW-0408">Iron</keyword>
<dbReference type="AlphaFoldDB" id="A0A923L901"/>
<dbReference type="PROSITE" id="PS51918">
    <property type="entry name" value="RADICAL_SAM"/>
    <property type="match status" value="1"/>
</dbReference>
<dbReference type="InterPro" id="IPR006638">
    <property type="entry name" value="Elp3/MiaA/NifB-like_rSAM"/>
</dbReference>
<keyword evidence="3" id="KW-0411">Iron-sulfur</keyword>
<keyword evidence="3" id="KW-0479">Metal-binding</keyword>
<dbReference type="SFLD" id="SFLDG01065">
    <property type="entry name" value="anaerobic_coproporphyrinogen-I"/>
    <property type="match status" value="1"/>
</dbReference>
<dbReference type="GO" id="GO:0004109">
    <property type="term" value="F:coproporphyrinogen oxidase activity"/>
    <property type="evidence" value="ECO:0007669"/>
    <property type="project" value="InterPro"/>
</dbReference>
<dbReference type="SFLD" id="SFLDF00288">
    <property type="entry name" value="HemN-like__clustered_with_nucl"/>
    <property type="match status" value="1"/>
</dbReference>
<dbReference type="SMART" id="SM00729">
    <property type="entry name" value="Elp3"/>
    <property type="match status" value="1"/>
</dbReference>
<dbReference type="GO" id="GO:0046872">
    <property type="term" value="F:metal ion binding"/>
    <property type="evidence" value="ECO:0007669"/>
    <property type="project" value="UniProtKB-UniRule"/>
</dbReference>
<evidence type="ECO:0000256" key="1">
    <source>
        <dbReference type="ARBA" id="ARBA00006100"/>
    </source>
</evidence>
<dbReference type="SUPFAM" id="SSF102114">
    <property type="entry name" value="Radical SAM enzymes"/>
    <property type="match status" value="1"/>
</dbReference>
<dbReference type="InterPro" id="IPR007197">
    <property type="entry name" value="rSAM"/>
</dbReference>
<evidence type="ECO:0000259" key="4">
    <source>
        <dbReference type="PROSITE" id="PS51918"/>
    </source>
</evidence>
<dbReference type="SFLD" id="SFLDG01082">
    <property type="entry name" value="B12-binding_domain_containing"/>
    <property type="match status" value="1"/>
</dbReference>
<keyword evidence="6" id="KW-1185">Reference proteome</keyword>
<dbReference type="InterPro" id="IPR034505">
    <property type="entry name" value="Coproporphyrinogen-III_oxidase"/>
</dbReference>
<keyword evidence="3" id="KW-0143">Chaperone</keyword>
<dbReference type="GO" id="GO:0005737">
    <property type="term" value="C:cytoplasm"/>
    <property type="evidence" value="ECO:0007669"/>
    <property type="project" value="UniProtKB-SubCell"/>
</dbReference>
<dbReference type="Gene3D" id="3.80.30.20">
    <property type="entry name" value="tm_1862 like domain"/>
    <property type="match status" value="1"/>
</dbReference>
<dbReference type="InterPro" id="IPR058240">
    <property type="entry name" value="rSAM_sf"/>
</dbReference>
<reference evidence="5" key="1">
    <citation type="submission" date="2020-08" db="EMBL/GenBank/DDBJ databases">
        <title>Genome public.</title>
        <authorList>
            <person name="Liu C."/>
            <person name="Sun Q."/>
        </authorList>
    </citation>
    <scope>NUCLEOTIDE SEQUENCE</scope>
    <source>
        <strain evidence="5">BX22</strain>
    </source>
</reference>
<dbReference type="Pfam" id="PF04055">
    <property type="entry name" value="Radical_SAM"/>
    <property type="match status" value="1"/>
</dbReference>